<name>A0AA88DRB4_FICCA</name>
<comment type="caution">
    <text evidence="2">The sequence shown here is derived from an EMBL/GenBank/DDBJ whole genome shotgun (WGS) entry which is preliminary data.</text>
</comment>
<dbReference type="Proteomes" id="UP001187192">
    <property type="component" value="Unassembled WGS sequence"/>
</dbReference>
<keyword evidence="3" id="KW-1185">Reference proteome</keyword>
<feature type="region of interest" description="Disordered" evidence="1">
    <location>
        <begin position="1"/>
        <end position="35"/>
    </location>
</feature>
<protein>
    <submittedName>
        <fullName evidence="2">Uncharacterized protein</fullName>
    </submittedName>
</protein>
<evidence type="ECO:0000313" key="2">
    <source>
        <dbReference type="EMBL" id="GMN60058.1"/>
    </source>
</evidence>
<dbReference type="AlphaFoldDB" id="A0AA88DRB4"/>
<sequence>MEPPASNRMRRHLLHPPSPMTRSRPIYPPGSRPPSFPLLHANPLSTLPHLDWDLQHQILRPTFRVKMPPQPTSPSAVTLEIHSHPPSGKYFHPSHSPLTVFPNPKLATSYN</sequence>
<evidence type="ECO:0000256" key="1">
    <source>
        <dbReference type="SAM" id="MobiDB-lite"/>
    </source>
</evidence>
<proteinExistence type="predicted"/>
<feature type="compositionally biased region" description="Pro residues" evidence="1">
    <location>
        <begin position="26"/>
        <end position="35"/>
    </location>
</feature>
<dbReference type="EMBL" id="BTGU01000094">
    <property type="protein sequence ID" value="GMN60058.1"/>
    <property type="molecule type" value="Genomic_DNA"/>
</dbReference>
<gene>
    <name evidence="2" type="ORF">TIFTF001_029137</name>
</gene>
<reference evidence="2" key="1">
    <citation type="submission" date="2023-07" db="EMBL/GenBank/DDBJ databases">
        <title>draft genome sequence of fig (Ficus carica).</title>
        <authorList>
            <person name="Takahashi T."/>
            <person name="Nishimura K."/>
        </authorList>
    </citation>
    <scope>NUCLEOTIDE SEQUENCE</scope>
</reference>
<organism evidence="2 3">
    <name type="scientific">Ficus carica</name>
    <name type="common">Common fig</name>
    <dbReference type="NCBI Taxonomy" id="3494"/>
    <lineage>
        <taxon>Eukaryota</taxon>
        <taxon>Viridiplantae</taxon>
        <taxon>Streptophyta</taxon>
        <taxon>Embryophyta</taxon>
        <taxon>Tracheophyta</taxon>
        <taxon>Spermatophyta</taxon>
        <taxon>Magnoliopsida</taxon>
        <taxon>eudicotyledons</taxon>
        <taxon>Gunneridae</taxon>
        <taxon>Pentapetalae</taxon>
        <taxon>rosids</taxon>
        <taxon>fabids</taxon>
        <taxon>Rosales</taxon>
        <taxon>Moraceae</taxon>
        <taxon>Ficeae</taxon>
        <taxon>Ficus</taxon>
    </lineage>
</organism>
<dbReference type="Gramene" id="FCD_00025898-RA">
    <property type="protein sequence ID" value="FCD_00025898-RA:cds"/>
    <property type="gene ID" value="FCD_00025898"/>
</dbReference>
<accession>A0AA88DRB4</accession>
<evidence type="ECO:0000313" key="3">
    <source>
        <dbReference type="Proteomes" id="UP001187192"/>
    </source>
</evidence>